<evidence type="ECO:0000313" key="4">
    <source>
        <dbReference type="EMBL" id="NGN67479.1"/>
    </source>
</evidence>
<feature type="signal peptide" evidence="3">
    <location>
        <begin position="1"/>
        <end position="37"/>
    </location>
</feature>
<proteinExistence type="predicted"/>
<reference evidence="4 5" key="1">
    <citation type="submission" date="2020-02" db="EMBL/GenBank/DDBJ databases">
        <title>Whole-genome analyses of novel actinobacteria.</title>
        <authorList>
            <person name="Sahin N."/>
        </authorList>
    </citation>
    <scope>NUCLEOTIDE SEQUENCE [LARGE SCALE GENOMIC DNA]</scope>
    <source>
        <strain evidence="4 5">A7024</strain>
    </source>
</reference>
<keyword evidence="2" id="KW-0812">Transmembrane</keyword>
<evidence type="ECO:0000256" key="3">
    <source>
        <dbReference type="SAM" id="SignalP"/>
    </source>
</evidence>
<feature type="region of interest" description="Disordered" evidence="1">
    <location>
        <begin position="101"/>
        <end position="122"/>
    </location>
</feature>
<evidence type="ECO:0000256" key="2">
    <source>
        <dbReference type="SAM" id="Phobius"/>
    </source>
</evidence>
<keyword evidence="2" id="KW-1133">Transmembrane helix</keyword>
<sequence>MPARPWTARRRLAAAVLLGLAVLAGLVQLPSAPPAQAQGEVSRSVDVSIDKLTPTVPAEGDTVTVSGKLTNRTAETITDAHAALRVVGPLDSRSTIAQARERNGFSQQSDGTEIESSKRNVGSLAPGVSEPFKIRISVGKLGLDRGGVYQLAASVSAPPAGGGYQRVVGIDRTFLPWQEAAREQRTNLSFMWPLISEPHLTARTEADDEQTPVFKSDALERQLRPGGRLQQLVSLGADLPVTWVIDPDLLAGVDAMREGYSVQTEDGKTVPGKGQAVAKAWLAQLEEALDGREVVALPFGDTDVASLAHNGEKVAGSLDHLKNATEMATTTFETVLPGVKPRTDFAWPVEGAIDPAIVNTATSAGARNIIARSDSLKEAGGLPYTPSASRPIGGGRTAVVADSRLSRLFEGDMNQAEESSVAVQEFLAQTQMITLQQPNRERSIVVAPQRTPTASQAQTMAAAVDGLSDSLWTDPQNLARAAKAEPDPRANRTVPGASAYPNDLRRQEIPTRTFQQIQETQGKVQDFQQILDAPGRVVTPFTTAILRELSNQWRGDPNGATAYRENVSEYLKELTNEVQLVDKSDLTLSGRSGTIPVTVQNKLLQDVKGLRLELRSSSPKRLDVSKSQWIEVGGGHSTTVKFDTEAFANGPVEIEAQLYTADGQTFGEAKTFTVEVTSITSTVLLVIGVGILLLVLAGVRMYTARKRRAAAEDAEPEEDGPEAGGPEARQDEGPEDPGSDGSGDDDTGPESGAPSGAGEKVDR</sequence>
<feature type="compositionally biased region" description="Acidic residues" evidence="1">
    <location>
        <begin position="712"/>
        <end position="721"/>
    </location>
</feature>
<keyword evidence="5" id="KW-1185">Reference proteome</keyword>
<comment type="caution">
    <text evidence="4">The sequence shown here is derived from an EMBL/GenBank/DDBJ whole genome shotgun (WGS) entry which is preliminary data.</text>
</comment>
<organism evidence="4 5">
    <name type="scientific">Streptomyces coryli</name>
    <dbReference type="NCBI Taxonomy" id="1128680"/>
    <lineage>
        <taxon>Bacteria</taxon>
        <taxon>Bacillati</taxon>
        <taxon>Actinomycetota</taxon>
        <taxon>Actinomycetes</taxon>
        <taxon>Kitasatosporales</taxon>
        <taxon>Streptomycetaceae</taxon>
        <taxon>Streptomyces</taxon>
    </lineage>
</organism>
<evidence type="ECO:0008006" key="6">
    <source>
        <dbReference type="Google" id="ProtNLM"/>
    </source>
</evidence>
<dbReference type="EMBL" id="JAAKZV010000145">
    <property type="protein sequence ID" value="NGN67479.1"/>
    <property type="molecule type" value="Genomic_DNA"/>
</dbReference>
<name>A0A6G4U5G5_9ACTN</name>
<evidence type="ECO:0000313" key="5">
    <source>
        <dbReference type="Proteomes" id="UP000481583"/>
    </source>
</evidence>
<gene>
    <name evidence="4" type="ORF">G5C51_26690</name>
</gene>
<accession>A0A6G4U5G5</accession>
<feature type="region of interest" description="Disordered" evidence="1">
    <location>
        <begin position="709"/>
        <end position="763"/>
    </location>
</feature>
<dbReference type="InterPro" id="IPR046112">
    <property type="entry name" value="DUF6049"/>
</dbReference>
<feature type="transmembrane region" description="Helical" evidence="2">
    <location>
        <begin position="679"/>
        <end position="699"/>
    </location>
</feature>
<feature type="region of interest" description="Disordered" evidence="1">
    <location>
        <begin position="482"/>
        <end position="501"/>
    </location>
</feature>
<protein>
    <recommendedName>
        <fullName evidence="6">Secreted protein</fullName>
    </recommendedName>
</protein>
<dbReference type="Pfam" id="PF19516">
    <property type="entry name" value="DUF6049"/>
    <property type="match status" value="1"/>
</dbReference>
<dbReference type="PROSITE" id="PS00430">
    <property type="entry name" value="TONB_DEPENDENT_REC_1"/>
    <property type="match status" value="1"/>
</dbReference>
<keyword evidence="3" id="KW-0732">Signal</keyword>
<dbReference type="RefSeq" id="WP_165240773.1">
    <property type="nucleotide sequence ID" value="NZ_JAAKZV010000145.1"/>
</dbReference>
<dbReference type="AlphaFoldDB" id="A0A6G4U5G5"/>
<dbReference type="InterPro" id="IPR010916">
    <property type="entry name" value="TonB_box_CS"/>
</dbReference>
<evidence type="ECO:0000256" key="1">
    <source>
        <dbReference type="SAM" id="MobiDB-lite"/>
    </source>
</evidence>
<feature type="chain" id="PRO_5026088717" description="Secreted protein" evidence="3">
    <location>
        <begin position="38"/>
        <end position="763"/>
    </location>
</feature>
<feature type="compositionally biased region" description="Acidic residues" evidence="1">
    <location>
        <begin position="733"/>
        <end position="748"/>
    </location>
</feature>
<dbReference type="Proteomes" id="UP000481583">
    <property type="component" value="Unassembled WGS sequence"/>
</dbReference>
<keyword evidence="2" id="KW-0472">Membrane</keyword>